<feature type="transmembrane region" description="Helical" evidence="6">
    <location>
        <begin position="53"/>
        <end position="72"/>
    </location>
</feature>
<reference evidence="8" key="1">
    <citation type="submission" date="2014-12" db="EMBL/GenBank/DDBJ databases">
        <authorList>
            <person name="Huang H.-H."/>
            <person name="Chen S.-C."/>
            <person name="Lai M.-C."/>
        </authorList>
    </citation>
    <scope>NUCLEOTIDE SEQUENCE</scope>
    <source>
        <strain evidence="8">K1F9705b</strain>
    </source>
</reference>
<dbReference type="AlphaFoldDB" id="A0A8J7W619"/>
<evidence type="ECO:0000259" key="7">
    <source>
        <dbReference type="Pfam" id="PF13244"/>
    </source>
</evidence>
<keyword evidence="9" id="KW-1185">Reference proteome</keyword>
<dbReference type="EMBL" id="JWHL01000007">
    <property type="protein sequence ID" value="MBR1369019.1"/>
    <property type="molecule type" value="Genomic_DNA"/>
</dbReference>
<evidence type="ECO:0000256" key="3">
    <source>
        <dbReference type="ARBA" id="ARBA00022692"/>
    </source>
</evidence>
<proteinExistence type="predicted"/>
<sequence length="81" mass="8778">MIWELDFALLLFMICCAIAAITVRDLLHATIILAAYSLIMTVLWAEMNAVDVAFTEAAVGAGITTVLFIAAISRTRRSSSD</sequence>
<protein>
    <submittedName>
        <fullName evidence="8">Cation:proton antiporter</fullName>
    </submittedName>
</protein>
<dbReference type="Pfam" id="PF13244">
    <property type="entry name" value="MbhD"/>
    <property type="match status" value="1"/>
</dbReference>
<evidence type="ECO:0000313" key="8">
    <source>
        <dbReference type="EMBL" id="MBR1369019.1"/>
    </source>
</evidence>
<feature type="transmembrane region" description="Helical" evidence="6">
    <location>
        <begin position="30"/>
        <end position="47"/>
    </location>
</feature>
<organism evidence="8 9">
    <name type="scientific">Methanocalculus chunghsingensis</name>
    <dbReference type="NCBI Taxonomy" id="156457"/>
    <lineage>
        <taxon>Archaea</taxon>
        <taxon>Methanobacteriati</taxon>
        <taxon>Methanobacteriota</taxon>
        <taxon>Stenosarchaea group</taxon>
        <taxon>Methanomicrobia</taxon>
        <taxon>Methanomicrobiales</taxon>
        <taxon>Methanocalculaceae</taxon>
        <taxon>Methanocalculus</taxon>
    </lineage>
</organism>
<keyword evidence="2" id="KW-1003">Cell membrane</keyword>
<keyword evidence="4 6" id="KW-1133">Transmembrane helix</keyword>
<evidence type="ECO:0000256" key="2">
    <source>
        <dbReference type="ARBA" id="ARBA00022475"/>
    </source>
</evidence>
<dbReference type="InterPro" id="IPR025383">
    <property type="entry name" value="MrpA_C/MbhD"/>
</dbReference>
<keyword evidence="5 6" id="KW-0472">Membrane</keyword>
<evidence type="ECO:0000256" key="5">
    <source>
        <dbReference type="ARBA" id="ARBA00023136"/>
    </source>
</evidence>
<dbReference type="GO" id="GO:0005886">
    <property type="term" value="C:plasma membrane"/>
    <property type="evidence" value="ECO:0007669"/>
    <property type="project" value="UniProtKB-SubCell"/>
</dbReference>
<dbReference type="Gene3D" id="1.20.120.1200">
    <property type="entry name" value="NADH-ubiquinone/plastoquinone oxidoreductase chain 6, subunit NuoJ"/>
    <property type="match status" value="1"/>
</dbReference>
<name>A0A8J7W619_9EURY</name>
<dbReference type="RefSeq" id="WP_211530686.1">
    <property type="nucleotide sequence ID" value="NZ_JWHL01000007.1"/>
</dbReference>
<feature type="domain" description="MrpA C-terminal/MbhD" evidence="7">
    <location>
        <begin position="11"/>
        <end position="77"/>
    </location>
</feature>
<dbReference type="OrthoDB" id="99605at2157"/>
<comment type="subcellular location">
    <subcellularLocation>
        <location evidence="1">Cell membrane</location>
        <topology evidence="1">Multi-pass membrane protein</topology>
    </subcellularLocation>
</comment>
<keyword evidence="3 6" id="KW-0812">Transmembrane</keyword>
<dbReference type="Proteomes" id="UP000730161">
    <property type="component" value="Unassembled WGS sequence"/>
</dbReference>
<accession>A0A8J7W619</accession>
<dbReference type="InterPro" id="IPR042106">
    <property type="entry name" value="Nuo/plastoQ_OxRdtase_6_NuoJ"/>
</dbReference>
<feature type="transmembrane region" description="Helical" evidence="6">
    <location>
        <begin position="6"/>
        <end position="23"/>
    </location>
</feature>
<comment type="caution">
    <text evidence="8">The sequence shown here is derived from an EMBL/GenBank/DDBJ whole genome shotgun (WGS) entry which is preliminary data.</text>
</comment>
<gene>
    <name evidence="8" type="ORF">RJ53_05680</name>
</gene>
<evidence type="ECO:0000313" key="9">
    <source>
        <dbReference type="Proteomes" id="UP000730161"/>
    </source>
</evidence>
<evidence type="ECO:0000256" key="4">
    <source>
        <dbReference type="ARBA" id="ARBA00022989"/>
    </source>
</evidence>
<evidence type="ECO:0000256" key="1">
    <source>
        <dbReference type="ARBA" id="ARBA00004651"/>
    </source>
</evidence>
<evidence type="ECO:0000256" key="6">
    <source>
        <dbReference type="SAM" id="Phobius"/>
    </source>
</evidence>